<evidence type="ECO:0000259" key="1">
    <source>
        <dbReference type="Pfam" id="PF05699"/>
    </source>
</evidence>
<dbReference type="InterPro" id="IPR012337">
    <property type="entry name" value="RNaseH-like_sf"/>
</dbReference>
<protein>
    <recommendedName>
        <fullName evidence="1">HAT C-terminal dimerisation domain-containing protein</fullName>
    </recommendedName>
</protein>
<comment type="caution">
    <text evidence="2">The sequence shown here is derived from an EMBL/GenBank/DDBJ whole genome shotgun (WGS) entry which is preliminary data.</text>
</comment>
<feature type="non-terminal residue" evidence="2">
    <location>
        <position position="1"/>
    </location>
</feature>
<proteinExistence type="predicted"/>
<dbReference type="SUPFAM" id="SSF53098">
    <property type="entry name" value="Ribonuclease H-like"/>
    <property type="match status" value="1"/>
</dbReference>
<reference evidence="2 3" key="1">
    <citation type="submission" date="2019-11" db="EMBL/GenBank/DDBJ databases">
        <title>Whole genome sequence of Oryza granulata.</title>
        <authorList>
            <person name="Li W."/>
        </authorList>
    </citation>
    <scope>NUCLEOTIDE SEQUENCE [LARGE SCALE GENOMIC DNA]</scope>
    <source>
        <strain evidence="3">cv. Menghai</strain>
        <tissue evidence="2">Leaf</tissue>
    </source>
</reference>
<accession>A0A6G1BLS7</accession>
<keyword evidence="3" id="KW-1185">Reference proteome</keyword>
<dbReference type="PANTHER" id="PTHR23272">
    <property type="entry name" value="BED FINGER-RELATED"/>
    <property type="match status" value="1"/>
</dbReference>
<organism evidence="2 3">
    <name type="scientific">Oryza meyeriana var. granulata</name>
    <dbReference type="NCBI Taxonomy" id="110450"/>
    <lineage>
        <taxon>Eukaryota</taxon>
        <taxon>Viridiplantae</taxon>
        <taxon>Streptophyta</taxon>
        <taxon>Embryophyta</taxon>
        <taxon>Tracheophyta</taxon>
        <taxon>Spermatophyta</taxon>
        <taxon>Magnoliopsida</taxon>
        <taxon>Liliopsida</taxon>
        <taxon>Poales</taxon>
        <taxon>Poaceae</taxon>
        <taxon>BOP clade</taxon>
        <taxon>Oryzoideae</taxon>
        <taxon>Oryzeae</taxon>
        <taxon>Oryzinae</taxon>
        <taxon>Oryza</taxon>
        <taxon>Oryza meyeriana</taxon>
    </lineage>
</organism>
<evidence type="ECO:0000313" key="2">
    <source>
        <dbReference type="EMBL" id="KAF0888383.1"/>
    </source>
</evidence>
<sequence>YPTLRKIARDIMAIYVTTVASEFAFSTGGRVISPNRSQLTPQLVQALMCVQAWGCPDMLGEFSDKGNALKTVLEDEPESDDAQPTVTAL</sequence>
<dbReference type="Proteomes" id="UP000479710">
    <property type="component" value="Unassembled WGS sequence"/>
</dbReference>
<dbReference type="AlphaFoldDB" id="A0A6G1BLS7"/>
<dbReference type="PANTHER" id="PTHR23272:SF187">
    <property type="entry name" value="AC9 TRANSPOSASE-RELATED"/>
    <property type="match status" value="1"/>
</dbReference>
<dbReference type="OrthoDB" id="677644at2759"/>
<dbReference type="GO" id="GO:0046983">
    <property type="term" value="F:protein dimerization activity"/>
    <property type="evidence" value="ECO:0007669"/>
    <property type="project" value="InterPro"/>
</dbReference>
<dbReference type="Pfam" id="PF05699">
    <property type="entry name" value="Dimer_Tnp_hAT"/>
    <property type="match status" value="1"/>
</dbReference>
<evidence type="ECO:0000313" key="3">
    <source>
        <dbReference type="Proteomes" id="UP000479710"/>
    </source>
</evidence>
<dbReference type="InterPro" id="IPR008906">
    <property type="entry name" value="HATC_C_dom"/>
</dbReference>
<dbReference type="EMBL" id="SPHZ02000012">
    <property type="protein sequence ID" value="KAF0888383.1"/>
    <property type="molecule type" value="Genomic_DNA"/>
</dbReference>
<feature type="domain" description="HAT C-terminal dimerisation" evidence="1">
    <location>
        <begin position="1"/>
        <end position="53"/>
    </location>
</feature>
<name>A0A6G1BLS7_9ORYZ</name>
<gene>
    <name evidence="2" type="ORF">E2562_014203</name>
</gene>